<feature type="transmembrane region" description="Helical" evidence="1">
    <location>
        <begin position="38"/>
        <end position="63"/>
    </location>
</feature>
<accession>A0A098VTT2</accession>
<dbReference type="EMBL" id="JMKJ01000377">
    <property type="protein sequence ID" value="KGG51136.1"/>
    <property type="molecule type" value="Genomic_DNA"/>
</dbReference>
<evidence type="ECO:0000256" key="1">
    <source>
        <dbReference type="SAM" id="Phobius"/>
    </source>
</evidence>
<dbReference type="VEuPathDB" id="MicrosporidiaDB:DI09_43p110"/>
<protein>
    <submittedName>
        <fullName evidence="2">Uncharacterized protein</fullName>
    </submittedName>
</protein>
<comment type="caution">
    <text evidence="2">The sequence shown here is derived from an EMBL/GenBank/DDBJ whole genome shotgun (WGS) entry which is preliminary data.</text>
</comment>
<evidence type="ECO:0000313" key="2">
    <source>
        <dbReference type="EMBL" id="KGG51136.1"/>
    </source>
</evidence>
<evidence type="ECO:0000313" key="3">
    <source>
        <dbReference type="Proteomes" id="UP000029725"/>
    </source>
</evidence>
<name>A0A098VTT2_9MICR</name>
<keyword evidence="1" id="KW-1133">Transmembrane helix</keyword>
<sequence>MASDAEEAHLSVFENPVLVLSLFYRFSYRQLISLIRRFYSTIIKCFLVAFLVVFALSFFPFFYKLLPAVLWYSEWFMLGIMSTIGLGSGAHTFVLFLAPFIAETATTAFVIWESFFWGFGTAIGELPPYFIAKTCALNDKKAPFTFRPNGWTDYFHSLIRWMVQKFGVFGILLCASIPNPLFDLAGNGWFLSVGITCGYYGIPFWSFFLATFVGKAIIKASLQVGQLPNHAL</sequence>
<gene>
    <name evidence="2" type="ORF">DI09_43p110</name>
</gene>
<reference evidence="2 3" key="1">
    <citation type="submission" date="2014-04" db="EMBL/GenBank/DDBJ databases">
        <title>A new species of microsporidia sheds light on the evolution of extreme parasitism.</title>
        <authorList>
            <person name="Haag K.L."/>
            <person name="James T.Y."/>
            <person name="Larsson R."/>
            <person name="Schaer T.M."/>
            <person name="Refardt D."/>
            <person name="Pombert J.-F."/>
            <person name="Ebert D."/>
        </authorList>
    </citation>
    <scope>NUCLEOTIDE SEQUENCE [LARGE SCALE GENOMIC DNA]</scope>
    <source>
        <strain evidence="2 3">UGP3</strain>
        <tissue evidence="2">Spores</tissue>
    </source>
</reference>
<proteinExistence type="predicted"/>
<dbReference type="Proteomes" id="UP000029725">
    <property type="component" value="Unassembled WGS sequence"/>
</dbReference>
<dbReference type="HOGENOM" id="CLU_1195130_0_0_1"/>
<dbReference type="RefSeq" id="XP_013237563.1">
    <property type="nucleotide sequence ID" value="XM_013382109.1"/>
</dbReference>
<feature type="transmembrane region" description="Helical" evidence="1">
    <location>
        <begin position="188"/>
        <end position="213"/>
    </location>
</feature>
<dbReference type="GeneID" id="25259965"/>
<keyword evidence="1" id="KW-0812">Transmembrane</keyword>
<dbReference type="OrthoDB" id="2016540at2759"/>
<organism evidence="2 3">
    <name type="scientific">Mitosporidium daphniae</name>
    <dbReference type="NCBI Taxonomy" id="1485682"/>
    <lineage>
        <taxon>Eukaryota</taxon>
        <taxon>Fungi</taxon>
        <taxon>Fungi incertae sedis</taxon>
        <taxon>Microsporidia</taxon>
        <taxon>Mitosporidium</taxon>
    </lineage>
</organism>
<dbReference type="AlphaFoldDB" id="A0A098VTT2"/>
<keyword evidence="3" id="KW-1185">Reference proteome</keyword>
<keyword evidence="1" id="KW-0472">Membrane</keyword>
<feature type="transmembrane region" description="Helical" evidence="1">
    <location>
        <begin position="75"/>
        <end position="98"/>
    </location>
</feature>